<proteinExistence type="predicted"/>
<protein>
    <submittedName>
        <fullName evidence="1">Uncharacterized protein</fullName>
    </submittedName>
</protein>
<organism evidence="1 2">
    <name type="scientific">Monoglobus pectinilyticus</name>
    <dbReference type="NCBI Taxonomy" id="1981510"/>
    <lineage>
        <taxon>Bacteria</taxon>
        <taxon>Bacillati</taxon>
        <taxon>Bacillota</taxon>
        <taxon>Clostridia</taxon>
        <taxon>Monoglobales</taxon>
        <taxon>Monoglobaceae</taxon>
        <taxon>Monoglobus</taxon>
    </lineage>
</organism>
<accession>A0A2K9NZU7</accession>
<dbReference type="KEGG" id="mpec:B9O19_00373"/>
<name>A0A2K9NZU7_9FIRM</name>
<sequence length="41" mass="4510">MSDGKCCLNTVPKARASKNKTEQNKADINSDCPYFMANDSI</sequence>
<dbReference type="EMBL" id="CP020991">
    <property type="protein sequence ID" value="AUO18557.1"/>
    <property type="molecule type" value="Genomic_DNA"/>
</dbReference>
<keyword evidence="2" id="KW-1185">Reference proteome</keyword>
<gene>
    <name evidence="1" type="ORF">B9O19_00373</name>
</gene>
<dbReference type="Proteomes" id="UP000235589">
    <property type="component" value="Chromosome"/>
</dbReference>
<evidence type="ECO:0000313" key="2">
    <source>
        <dbReference type="Proteomes" id="UP000235589"/>
    </source>
</evidence>
<dbReference type="AlphaFoldDB" id="A0A2K9NZU7"/>
<reference evidence="1 2" key="1">
    <citation type="submission" date="2017-04" db="EMBL/GenBank/DDBJ databases">
        <title>Monoglobus pectinilyticus 14 draft genome.</title>
        <authorList>
            <person name="Kim C."/>
            <person name="Rosendale D.I."/>
            <person name="Kelly W.J."/>
            <person name="Tannock G.W."/>
            <person name="Patchett M.L."/>
            <person name="Jordens J.Z."/>
        </authorList>
    </citation>
    <scope>NUCLEOTIDE SEQUENCE [LARGE SCALE GENOMIC DNA]</scope>
    <source>
        <strain evidence="1 2">14</strain>
    </source>
</reference>
<evidence type="ECO:0000313" key="1">
    <source>
        <dbReference type="EMBL" id="AUO18557.1"/>
    </source>
</evidence>